<evidence type="ECO:0000313" key="1">
    <source>
        <dbReference type="EMBL" id="KAG7335717.1"/>
    </source>
</evidence>
<dbReference type="Proteomes" id="UP000824219">
    <property type="component" value="Linkage Group LG01"/>
</dbReference>
<name>A0A9D3PAZ1_9TELE</name>
<accession>A0A9D3PAZ1</accession>
<protein>
    <submittedName>
        <fullName evidence="1">Uncharacterized protein</fullName>
    </submittedName>
</protein>
<reference evidence="1 2" key="1">
    <citation type="submission" date="2021-06" db="EMBL/GenBank/DDBJ databases">
        <title>Chromosome-level genome assembly of the red-tail catfish (Hemibagrus wyckioides).</title>
        <authorList>
            <person name="Shao F."/>
        </authorList>
    </citation>
    <scope>NUCLEOTIDE SEQUENCE [LARGE SCALE GENOMIC DNA]</scope>
    <source>
        <strain evidence="1">EC202008001</strain>
        <tissue evidence="1">Blood</tissue>
    </source>
</reference>
<keyword evidence="2" id="KW-1185">Reference proteome</keyword>
<evidence type="ECO:0000313" key="2">
    <source>
        <dbReference type="Proteomes" id="UP000824219"/>
    </source>
</evidence>
<proteinExistence type="predicted"/>
<gene>
    <name evidence="1" type="ORF">KOW79_000410</name>
</gene>
<comment type="caution">
    <text evidence="1">The sequence shown here is derived from an EMBL/GenBank/DDBJ whole genome shotgun (WGS) entry which is preliminary data.</text>
</comment>
<sequence>MLYTAKFLADIRLMRQGSEEDEHHGAALISWKPSSKDYCETPHSHPEHDFSSTPPTHCLLHSIFLAPPPELLSMVPLIPRPSAFKGSGLQL</sequence>
<organism evidence="1 2">
    <name type="scientific">Hemibagrus wyckioides</name>
    <dbReference type="NCBI Taxonomy" id="337641"/>
    <lineage>
        <taxon>Eukaryota</taxon>
        <taxon>Metazoa</taxon>
        <taxon>Chordata</taxon>
        <taxon>Craniata</taxon>
        <taxon>Vertebrata</taxon>
        <taxon>Euteleostomi</taxon>
        <taxon>Actinopterygii</taxon>
        <taxon>Neopterygii</taxon>
        <taxon>Teleostei</taxon>
        <taxon>Ostariophysi</taxon>
        <taxon>Siluriformes</taxon>
        <taxon>Bagridae</taxon>
        <taxon>Hemibagrus</taxon>
    </lineage>
</organism>
<dbReference type="EMBL" id="JAHKSW010000001">
    <property type="protein sequence ID" value="KAG7335717.1"/>
    <property type="molecule type" value="Genomic_DNA"/>
</dbReference>
<dbReference type="AlphaFoldDB" id="A0A9D3PAZ1"/>